<dbReference type="Proteomes" id="UP000886523">
    <property type="component" value="Unassembled WGS sequence"/>
</dbReference>
<keyword evidence="3" id="KW-1185">Reference proteome</keyword>
<organism evidence="2 3">
    <name type="scientific">Hydnum rufescens UP504</name>
    <dbReference type="NCBI Taxonomy" id="1448309"/>
    <lineage>
        <taxon>Eukaryota</taxon>
        <taxon>Fungi</taxon>
        <taxon>Dikarya</taxon>
        <taxon>Basidiomycota</taxon>
        <taxon>Agaricomycotina</taxon>
        <taxon>Agaricomycetes</taxon>
        <taxon>Cantharellales</taxon>
        <taxon>Hydnaceae</taxon>
        <taxon>Hydnum</taxon>
    </lineage>
</organism>
<gene>
    <name evidence="2" type="ORF">BS47DRAFT_1364461</name>
</gene>
<dbReference type="EMBL" id="MU129014">
    <property type="protein sequence ID" value="KAF9510566.1"/>
    <property type="molecule type" value="Genomic_DNA"/>
</dbReference>
<evidence type="ECO:0000313" key="2">
    <source>
        <dbReference type="EMBL" id="KAF9510566.1"/>
    </source>
</evidence>
<feature type="region of interest" description="Disordered" evidence="1">
    <location>
        <begin position="580"/>
        <end position="612"/>
    </location>
</feature>
<proteinExistence type="predicted"/>
<evidence type="ECO:0000256" key="1">
    <source>
        <dbReference type="SAM" id="MobiDB-lite"/>
    </source>
</evidence>
<reference evidence="2" key="1">
    <citation type="journal article" date="2020" name="Nat. Commun.">
        <title>Large-scale genome sequencing of mycorrhizal fungi provides insights into the early evolution of symbiotic traits.</title>
        <authorList>
            <person name="Miyauchi S."/>
            <person name="Kiss E."/>
            <person name="Kuo A."/>
            <person name="Drula E."/>
            <person name="Kohler A."/>
            <person name="Sanchez-Garcia M."/>
            <person name="Morin E."/>
            <person name="Andreopoulos B."/>
            <person name="Barry K.W."/>
            <person name="Bonito G."/>
            <person name="Buee M."/>
            <person name="Carver A."/>
            <person name="Chen C."/>
            <person name="Cichocki N."/>
            <person name="Clum A."/>
            <person name="Culley D."/>
            <person name="Crous P.W."/>
            <person name="Fauchery L."/>
            <person name="Girlanda M."/>
            <person name="Hayes R.D."/>
            <person name="Keri Z."/>
            <person name="LaButti K."/>
            <person name="Lipzen A."/>
            <person name="Lombard V."/>
            <person name="Magnuson J."/>
            <person name="Maillard F."/>
            <person name="Murat C."/>
            <person name="Nolan M."/>
            <person name="Ohm R.A."/>
            <person name="Pangilinan J."/>
            <person name="Pereira M.F."/>
            <person name="Perotto S."/>
            <person name="Peter M."/>
            <person name="Pfister S."/>
            <person name="Riley R."/>
            <person name="Sitrit Y."/>
            <person name="Stielow J.B."/>
            <person name="Szollosi G."/>
            <person name="Zifcakova L."/>
            <person name="Stursova M."/>
            <person name="Spatafora J.W."/>
            <person name="Tedersoo L."/>
            <person name="Vaario L.M."/>
            <person name="Yamada A."/>
            <person name="Yan M."/>
            <person name="Wang P."/>
            <person name="Xu J."/>
            <person name="Bruns T."/>
            <person name="Baldrian P."/>
            <person name="Vilgalys R."/>
            <person name="Dunand C."/>
            <person name="Henrissat B."/>
            <person name="Grigoriev I.V."/>
            <person name="Hibbett D."/>
            <person name="Nagy L.G."/>
            <person name="Martin F.M."/>
        </authorList>
    </citation>
    <scope>NUCLEOTIDE SEQUENCE</scope>
    <source>
        <strain evidence="2">UP504</strain>
    </source>
</reference>
<accession>A0A9P6ARJ1</accession>
<comment type="caution">
    <text evidence="2">The sequence shown here is derived from an EMBL/GenBank/DDBJ whole genome shotgun (WGS) entry which is preliminary data.</text>
</comment>
<sequence length="1334" mass="148960">MEIAAKARIAAQIEKARNEDPLWAQVTADLGLALAGNADAHERILPMVLAAQSKRKVYRTTLETYCASEMVPAMLESKAGAPAGERGSQRYSQGDYRHASRYSPVVRHLLVALPVGLVLVPPRVACLLPASILLITSVPLLAVPLPAIPLLAIPLLAIPLLAVPLADPLLAIPLAIPLLADPLTDPLLTIPLLIPPPISNMGQRWKSTIKSRRHLCDVQQAVPPPQDHMPVDPPFQAALPIAPPLSPCDEQGGTNEVGLEPSGEMVEDLDPLVVVSDWYRIEFFGVTADVDIKAIFQLLMHDGLLGVRVRKNKTAKGPARKKQKVLLAFKSQRRRDLILERFVSGHYSLWEFEQAVSVPRLATYRELHPFPPPPGADASLRHYIRYHFLDFYRYPPVVMDRVDFSTKWLLEALDEVDHAVRRRLAMIVNSHMDRFNHNIMPFWVPLYVTGGPYDILVRELAQKAKDSAALGDASIRYSRPSRKCHMEAIGSTESQEWFIQWDSSCSAPTLFLKPNELERWIVCVSSTLLWDRHIKFVAPPNHKPAHSRQLGLGKFLNIFLNLPDRNATSQEPSYPQINIGRRKVDDEANDEVNDETANMEKSGPPGGNQRNKKFRIIASTPSQPPKNRAYIQLESHPKIPEVKYQHESSEIGITSEWNSYFQSGRLPDDPPLLPIQSSEPERASSTFGASIWQLCQTVLSRGHFSDDGGSMPESDMPDQLLDEAHELFFWDTPANCSMNERTTCNLNLLLAFQKAPRGSSLCRMLPKGRHPTLVPPDQGQISKTASFVDHTLSASFKLLRVNVLLLMINFFLLAIQSPNCPYCHVRGVRSVIPLQQALPFVPFLCCLIIQGSETTVVRYPVASPLVGEAKECLVEYAISEEMFFSDTVPYMLVMRLSTPQAAANPFNWIIRSTNGNLAASSTLLSPGGLRLEYAKEKERFNGDADGLEAWLDDLRSLAQQSKVDKDVQVTSGTKLAKYIHRKKKLLMGEIQHMATFDAHVVAFVVCSRPDAYAAHAQNAILFGSSEIQQLAEKQFNLKKSLEELFVKLMNERLDATGISKWHEEAEKVRREHELKTRDSAYSATSKYLRNLFISNGHAWFPVSVPWVRLLALLRRHRIRFVGWPLEEECPAPHPSRTNKSWEGGQWRFLVSEFQKGNSCPIKLERWGEDDADDDTAVPLVIDRDGNAVRCVQDAGLDFGSESTMTSTRQPKLTSRKSQKVPASAAKSKGIASGFEIGSSSEFKIGSSSRFEIGSSSKFKIGSSSGFEIGSSSKFKIGASSEFEFELFGNFEFGPFNGFEFGTFSDFEFGSFGDIEFKSCGHDAPWGWSRWCLEL</sequence>
<name>A0A9P6ARJ1_9AGAM</name>
<protein>
    <submittedName>
        <fullName evidence="2">Uncharacterized protein</fullName>
    </submittedName>
</protein>
<evidence type="ECO:0000313" key="3">
    <source>
        <dbReference type="Proteomes" id="UP000886523"/>
    </source>
</evidence>